<evidence type="ECO:0000259" key="1">
    <source>
        <dbReference type="Pfam" id="PF01425"/>
    </source>
</evidence>
<dbReference type="EMBL" id="QXJC01000011">
    <property type="protein sequence ID" value="RID97035.1"/>
    <property type="molecule type" value="Genomic_DNA"/>
</dbReference>
<gene>
    <name evidence="2" type="ORF">D3F03_16095</name>
</gene>
<dbReference type="SUPFAM" id="SSF75304">
    <property type="entry name" value="Amidase signature (AS) enzymes"/>
    <property type="match status" value="1"/>
</dbReference>
<dbReference type="EC" id="3.5.1.4" evidence="2"/>
<accession>A0A398C1Y1</accession>
<evidence type="ECO:0000313" key="3">
    <source>
        <dbReference type="Proteomes" id="UP000266302"/>
    </source>
</evidence>
<dbReference type="PANTHER" id="PTHR11895:SF176">
    <property type="entry name" value="AMIDASE AMID-RELATED"/>
    <property type="match status" value="1"/>
</dbReference>
<dbReference type="Gene3D" id="3.90.1300.10">
    <property type="entry name" value="Amidase signature (AS) domain"/>
    <property type="match status" value="1"/>
</dbReference>
<dbReference type="InterPro" id="IPR023631">
    <property type="entry name" value="Amidase_dom"/>
</dbReference>
<keyword evidence="2" id="KW-0378">Hydrolase</keyword>
<feature type="domain" description="Amidase" evidence="1">
    <location>
        <begin position="25"/>
        <end position="443"/>
    </location>
</feature>
<dbReference type="GO" id="GO:0004040">
    <property type="term" value="F:amidase activity"/>
    <property type="evidence" value="ECO:0007669"/>
    <property type="project" value="UniProtKB-EC"/>
</dbReference>
<keyword evidence="3" id="KW-1185">Reference proteome</keyword>
<sequence length="456" mass="47346">MAKDLDSTLRLLHTGATSASAEMQTCIARARAPECHHAFSLSLFDEALQTAASPSLAHRPLAGLAVSVKDLFGMQGITSMAGSTVLATEPPALQDAPAVARLRAAGGVVVGRTHMVEFAFSGVGTNPHYGTPAAFDGRFGALPGPARVPGGSSSGAAVSVATGAAFIGLGSDTGGSIRIPAALCGIVGFKSTARLVPTEGAVPLSTTLDTACAMTRSVRDAVLAHEILAARRITRSAAPLSMWRLAVPGGVFLDGLDATVRTAFERSIAQLRAAGAHIEAIELRQAEELSGLQVRGSFAAAEAFAWHRHRLARHAAAYDPRVRVRIERGATMSAADYIDLLQARAGWISSVEAAIAGFDALLSPTVPLVAPPIASVAPANGQDAAQDAVRDAEFQRVNALLLRNTSVVNMLDGCALSLPCHVRGELPVGLMVWHGALHDDAVLNIGLRAEELLQKQ</sequence>
<dbReference type="PROSITE" id="PS00571">
    <property type="entry name" value="AMIDASES"/>
    <property type="match status" value="1"/>
</dbReference>
<dbReference type="OrthoDB" id="112488at2"/>
<dbReference type="NCBIfam" id="NF005460">
    <property type="entry name" value="PRK07056.1"/>
    <property type="match status" value="1"/>
</dbReference>
<proteinExistence type="predicted"/>
<dbReference type="InterPro" id="IPR020556">
    <property type="entry name" value="Amidase_CS"/>
</dbReference>
<dbReference type="InterPro" id="IPR036928">
    <property type="entry name" value="AS_sf"/>
</dbReference>
<protein>
    <submittedName>
        <fullName evidence="2">Amidase</fullName>
        <ecNumber evidence="2">3.5.1.4</ecNumber>
    </submittedName>
</protein>
<dbReference type="AlphaFoldDB" id="A0A398C1Y1"/>
<dbReference type="RefSeq" id="WP_119110460.1">
    <property type="nucleotide sequence ID" value="NZ_QXJC01000011.1"/>
</dbReference>
<reference evidence="2 3" key="1">
    <citation type="submission" date="2018-09" db="EMBL/GenBank/DDBJ databases">
        <title>Draft genome of Simplicispira sp. NY-02.</title>
        <authorList>
            <person name="Im W.T."/>
        </authorList>
    </citation>
    <scope>NUCLEOTIDE SEQUENCE [LARGE SCALE GENOMIC DNA]</scope>
    <source>
        <strain evidence="2 3">NY-02</strain>
    </source>
</reference>
<dbReference type="Pfam" id="PF01425">
    <property type="entry name" value="Amidase"/>
    <property type="match status" value="1"/>
</dbReference>
<dbReference type="PANTHER" id="PTHR11895">
    <property type="entry name" value="TRANSAMIDASE"/>
    <property type="match status" value="1"/>
</dbReference>
<organism evidence="2 3">
    <name type="scientific">Simplicispira hankyongi</name>
    <dbReference type="NCBI Taxonomy" id="2315688"/>
    <lineage>
        <taxon>Bacteria</taxon>
        <taxon>Pseudomonadati</taxon>
        <taxon>Pseudomonadota</taxon>
        <taxon>Betaproteobacteria</taxon>
        <taxon>Burkholderiales</taxon>
        <taxon>Comamonadaceae</taxon>
        <taxon>Simplicispira</taxon>
    </lineage>
</organism>
<name>A0A398C1Y1_9BURK</name>
<comment type="caution">
    <text evidence="2">The sequence shown here is derived from an EMBL/GenBank/DDBJ whole genome shotgun (WGS) entry which is preliminary data.</text>
</comment>
<evidence type="ECO:0000313" key="2">
    <source>
        <dbReference type="EMBL" id="RID97035.1"/>
    </source>
</evidence>
<dbReference type="InterPro" id="IPR000120">
    <property type="entry name" value="Amidase"/>
</dbReference>
<dbReference type="Proteomes" id="UP000266302">
    <property type="component" value="Unassembled WGS sequence"/>
</dbReference>